<sequence length="129" mass="15169">MEQSTNQCFHTVKLYDVGTALLENKRDSLEIDENLKNFLNENFKPKNLKELLSNPGKFCRCVIHLMMPLEAIQNFKFSSKEVRNSIRHAMPKEICRKINMAFQYCGMCCIEDDKKEDYNVDVMLAYDLF</sequence>
<dbReference type="WBParaSite" id="SSTP_0000644500.1">
    <property type="protein sequence ID" value="SSTP_0000644500.1"/>
    <property type="gene ID" value="SSTP_0000644500"/>
</dbReference>
<dbReference type="WBParaSite" id="TCONS_00012888.p1">
    <property type="protein sequence ID" value="TCONS_00012888.p1"/>
    <property type="gene ID" value="XLOC_008628"/>
</dbReference>
<evidence type="ECO:0000313" key="1">
    <source>
        <dbReference type="Proteomes" id="UP000035681"/>
    </source>
</evidence>
<name>A0A0K0EAC0_STRER</name>
<reference evidence="2" key="1">
    <citation type="submission" date="2015-08" db="UniProtKB">
        <authorList>
            <consortium name="WormBaseParasite"/>
        </authorList>
    </citation>
    <scope>IDENTIFICATION</scope>
</reference>
<accession>A0A0K0EAC0</accession>
<organism evidence="2">
    <name type="scientific">Strongyloides stercoralis</name>
    <name type="common">Threadworm</name>
    <dbReference type="NCBI Taxonomy" id="6248"/>
    <lineage>
        <taxon>Eukaryota</taxon>
        <taxon>Metazoa</taxon>
        <taxon>Ecdysozoa</taxon>
        <taxon>Nematoda</taxon>
        <taxon>Chromadorea</taxon>
        <taxon>Rhabditida</taxon>
        <taxon>Tylenchina</taxon>
        <taxon>Panagrolaimomorpha</taxon>
        <taxon>Strongyloidoidea</taxon>
        <taxon>Strongyloididae</taxon>
        <taxon>Strongyloides</taxon>
    </lineage>
</organism>
<dbReference type="AlphaFoldDB" id="A0A0K0EAC0"/>
<proteinExistence type="predicted"/>
<evidence type="ECO:0000313" key="2">
    <source>
        <dbReference type="WBParaSite" id="SSTP_0000644500.1"/>
    </source>
</evidence>
<keyword evidence="1" id="KW-1185">Reference proteome</keyword>
<dbReference type="Proteomes" id="UP000035681">
    <property type="component" value="Unplaced"/>
</dbReference>
<protein>
    <submittedName>
        <fullName evidence="2">F-box domain-containing protein</fullName>
    </submittedName>
</protein>